<keyword evidence="6 8" id="KW-0040">ANK repeat</keyword>
<keyword evidence="7" id="KW-0472">Membrane</keyword>
<comment type="subcellular location">
    <subcellularLocation>
        <location evidence="1">Target cell membrane</location>
    </subcellularLocation>
</comment>
<sequence length="603" mass="67943">MASRASGSMNILEEDLYEAVNRQDLEGLKQLLRQGANVNNLVHSGRTILGRAVQLGNIEVIQTLINAEEYLPEEEEVNMDEQNEDEFLDTEFFAWDEDPLSFSCTESYTVEVKNDLSPSNSGSLSVNGNFSNPSCNDHWPIPPKPTERALGLFQTLRKYTSHRRSCDVNLPDFYDRMPVHYASELGNPEVLAMLLKAGCRVNVSDSESVTPLHLAVCRGHEEVTEMLLKAGSRVNSKTRYTSDKSTALHVAASRGFPTIVDMLLNSGAKIDVLDSSDRTPLFLAVNRANHDVVRLLVKRGARVNVEEIHGYTPLAEAVWYKDVELVDILLKGGAKVIGHHHLLHYCVMHRCPRLTRLLLQAGSFVNSRDDSGDTPLHLAVRASQVEIIEDLLAYGGDVKLTSGLSGQTLIHEAVDGIRSQEFDTFRVILHLLMRRGSKLNVESFTPGDTPLYRAILLDKFRFAEELIRCGSDVNMGNVYSCNIDNLCLARRKNHFHTVRLLVFAGFHLWQTPWLEILPPTMPHSYPINTIKKWLIYMKSNPMNLSDLSRIVVRRRLGENLVCKINHLLLPERIKRYLLLEDVIDDMEASSPTADVNNANQPFR</sequence>
<feature type="repeat" description="ANK" evidence="8">
    <location>
        <begin position="174"/>
        <end position="206"/>
    </location>
</feature>
<evidence type="ECO:0000256" key="4">
    <source>
        <dbReference type="ARBA" id="ARBA00022737"/>
    </source>
</evidence>
<keyword evidence="4" id="KW-0677">Repeat</keyword>
<dbReference type="SUPFAM" id="SSF48403">
    <property type="entry name" value="Ankyrin repeat"/>
    <property type="match status" value="2"/>
</dbReference>
<feature type="repeat" description="ANK" evidence="8">
    <location>
        <begin position="243"/>
        <end position="275"/>
    </location>
</feature>
<feature type="domain" description="SOCS box" evidence="9">
    <location>
        <begin position="529"/>
        <end position="577"/>
    </location>
</feature>
<dbReference type="InterPro" id="IPR001496">
    <property type="entry name" value="SOCS_box"/>
</dbReference>
<evidence type="ECO:0000256" key="3">
    <source>
        <dbReference type="ARBA" id="ARBA00022537"/>
    </source>
</evidence>
<dbReference type="Gene3D" id="1.10.750.20">
    <property type="entry name" value="SOCS box"/>
    <property type="match status" value="1"/>
</dbReference>
<evidence type="ECO:0000259" key="9">
    <source>
        <dbReference type="PROSITE" id="PS50225"/>
    </source>
</evidence>
<evidence type="ECO:0000256" key="1">
    <source>
        <dbReference type="ARBA" id="ARBA00004175"/>
    </source>
</evidence>
<proteinExistence type="predicted"/>
<dbReference type="PROSITE" id="PS50297">
    <property type="entry name" value="ANK_REP_REGION"/>
    <property type="match status" value="6"/>
</dbReference>
<dbReference type="PANTHER" id="PTHR24134:SF9">
    <property type="entry name" value="ANKYRIN REPEAT AND SOCS BOX PROTEIN 8"/>
    <property type="match status" value="1"/>
</dbReference>
<dbReference type="PRINTS" id="PR01415">
    <property type="entry name" value="ANKYRIN"/>
</dbReference>
<organism evidence="10 11">
    <name type="scientific">Limulus polyphemus</name>
    <name type="common">Atlantic horseshoe crab</name>
    <dbReference type="NCBI Taxonomy" id="6850"/>
    <lineage>
        <taxon>Eukaryota</taxon>
        <taxon>Metazoa</taxon>
        <taxon>Ecdysozoa</taxon>
        <taxon>Arthropoda</taxon>
        <taxon>Chelicerata</taxon>
        <taxon>Merostomata</taxon>
        <taxon>Xiphosura</taxon>
        <taxon>Limulidae</taxon>
        <taxon>Limulus</taxon>
    </lineage>
</organism>
<feature type="repeat" description="ANK" evidence="8">
    <location>
        <begin position="276"/>
        <end position="308"/>
    </location>
</feature>
<keyword evidence="5" id="KW-0638">Presynaptic neurotoxin</keyword>
<dbReference type="SMART" id="SM00248">
    <property type="entry name" value="ANK"/>
    <property type="match status" value="11"/>
</dbReference>
<dbReference type="RefSeq" id="XP_022249205.1">
    <property type="nucleotide sequence ID" value="XM_022393497.1"/>
</dbReference>
<evidence type="ECO:0000256" key="5">
    <source>
        <dbReference type="ARBA" id="ARBA00023028"/>
    </source>
</evidence>
<dbReference type="PROSITE" id="PS50225">
    <property type="entry name" value="SOCS"/>
    <property type="match status" value="1"/>
</dbReference>
<feature type="repeat" description="ANK" evidence="8">
    <location>
        <begin position="207"/>
        <end position="239"/>
    </location>
</feature>
<dbReference type="Pfam" id="PF07525">
    <property type="entry name" value="SOCS_box"/>
    <property type="match status" value="1"/>
</dbReference>
<dbReference type="CDD" id="cd03716">
    <property type="entry name" value="SOCS_ASB_like"/>
    <property type="match status" value="1"/>
</dbReference>
<evidence type="ECO:0000313" key="10">
    <source>
        <dbReference type="Proteomes" id="UP000694941"/>
    </source>
</evidence>
<dbReference type="Pfam" id="PF12796">
    <property type="entry name" value="Ank_2"/>
    <property type="match status" value="2"/>
</dbReference>
<dbReference type="Gene3D" id="1.25.40.20">
    <property type="entry name" value="Ankyrin repeat-containing domain"/>
    <property type="match status" value="3"/>
</dbReference>
<gene>
    <name evidence="11" type="primary">LOC106465575</name>
</gene>
<keyword evidence="2" id="KW-0268">Exocytosis</keyword>
<keyword evidence="10" id="KW-1185">Reference proteome</keyword>
<feature type="repeat" description="ANK" evidence="8">
    <location>
        <begin position="309"/>
        <end position="336"/>
    </location>
</feature>
<dbReference type="Proteomes" id="UP000694941">
    <property type="component" value="Unplaced"/>
</dbReference>
<accession>A0ABM1SZZ9</accession>
<feature type="repeat" description="ANK" evidence="8">
    <location>
        <begin position="446"/>
        <end position="478"/>
    </location>
</feature>
<reference evidence="11" key="1">
    <citation type="submission" date="2025-08" db="UniProtKB">
        <authorList>
            <consortium name="RefSeq"/>
        </authorList>
    </citation>
    <scope>IDENTIFICATION</scope>
    <source>
        <tissue evidence="11">Muscle</tissue>
    </source>
</reference>
<evidence type="ECO:0000313" key="11">
    <source>
        <dbReference type="RefSeq" id="XP_022249205.1"/>
    </source>
</evidence>
<keyword evidence="3" id="KW-1052">Target cell membrane</keyword>
<evidence type="ECO:0000256" key="7">
    <source>
        <dbReference type="ARBA" id="ARBA00023298"/>
    </source>
</evidence>
<dbReference type="PANTHER" id="PTHR24134">
    <property type="entry name" value="ANKYRIN REPEAT-CONTAINING PROTEIN DDB_G0279043"/>
    <property type="match status" value="1"/>
</dbReference>
<keyword evidence="5" id="KW-0528">Neurotoxin</keyword>
<dbReference type="InterPro" id="IPR002110">
    <property type="entry name" value="Ankyrin_rpt"/>
</dbReference>
<dbReference type="InterPro" id="IPR036770">
    <property type="entry name" value="Ankyrin_rpt-contain_sf"/>
</dbReference>
<name>A0ABM1SZZ9_LIMPO</name>
<evidence type="ECO:0000256" key="8">
    <source>
        <dbReference type="PROSITE-ProRule" id="PRU00023"/>
    </source>
</evidence>
<protein>
    <submittedName>
        <fullName evidence="11">Ankyrin-1-like isoform X1</fullName>
    </submittedName>
</protein>
<feature type="repeat" description="ANK" evidence="8">
    <location>
        <begin position="371"/>
        <end position="403"/>
    </location>
</feature>
<dbReference type="Pfam" id="PF13637">
    <property type="entry name" value="Ank_4"/>
    <property type="match status" value="1"/>
</dbReference>
<evidence type="ECO:0000256" key="6">
    <source>
        <dbReference type="ARBA" id="ARBA00023043"/>
    </source>
</evidence>
<dbReference type="SMART" id="SM00969">
    <property type="entry name" value="SOCS_box"/>
    <property type="match status" value="1"/>
</dbReference>
<evidence type="ECO:0000256" key="2">
    <source>
        <dbReference type="ARBA" id="ARBA00022483"/>
    </source>
</evidence>
<dbReference type="PROSITE" id="PS50088">
    <property type="entry name" value="ANK_REPEAT"/>
    <property type="match status" value="7"/>
</dbReference>
<keyword evidence="5" id="KW-0800">Toxin</keyword>
<keyword evidence="7" id="KW-1053">Target membrane</keyword>
<dbReference type="GeneID" id="106465575"/>